<feature type="signal peptide" evidence="1">
    <location>
        <begin position="1"/>
        <end position="19"/>
    </location>
</feature>
<dbReference type="OrthoDB" id="837025at2"/>
<feature type="chain" id="PRO_5009291546" evidence="1">
    <location>
        <begin position="20"/>
        <end position="195"/>
    </location>
</feature>
<reference evidence="3" key="1">
    <citation type="submission" date="2016-10" db="EMBL/GenBank/DDBJ databases">
        <authorList>
            <person name="Varghese N."/>
            <person name="Submissions S."/>
        </authorList>
    </citation>
    <scope>NUCLEOTIDE SEQUENCE [LARGE SCALE GENOMIC DNA]</scope>
    <source>
        <strain evidence="3">DSM 17298</strain>
    </source>
</reference>
<sequence length="195" mass="21802">MSRFFKFSALWLLSLFVFSCGNSTEDQQPQTEGFIRFKVDGVQKEFKANPMTPMSFSFDSNGPAYNAILQVLGPGSTGTSNFVQFNVWNEKIFETNVDYQMQQSVSYRGAAIARINFTYSDEQGQLYNAVLLKQNLPNIEVKNDATVRFTKITNDWAEGTFTAILIGPVTTSGIGNQERSISEGQFSIKLVNLTP</sequence>
<keyword evidence="1" id="KW-0732">Signal</keyword>
<proteinExistence type="predicted"/>
<dbReference type="AlphaFoldDB" id="A0A1H5ZG84"/>
<dbReference type="EMBL" id="FNVR01000027">
    <property type="protein sequence ID" value="SEG35272.1"/>
    <property type="molecule type" value="Genomic_DNA"/>
</dbReference>
<evidence type="ECO:0000313" key="2">
    <source>
        <dbReference type="EMBL" id="SEG35272.1"/>
    </source>
</evidence>
<protein>
    <submittedName>
        <fullName evidence="2">Uncharacterized protein</fullName>
    </submittedName>
</protein>
<evidence type="ECO:0000313" key="3">
    <source>
        <dbReference type="Proteomes" id="UP000236736"/>
    </source>
</evidence>
<dbReference type="RefSeq" id="WP_103926089.1">
    <property type="nucleotide sequence ID" value="NZ_FNVR01000027.1"/>
</dbReference>
<evidence type="ECO:0000256" key="1">
    <source>
        <dbReference type="SAM" id="SignalP"/>
    </source>
</evidence>
<dbReference type="PROSITE" id="PS51257">
    <property type="entry name" value="PROKAR_LIPOPROTEIN"/>
    <property type="match status" value="1"/>
</dbReference>
<keyword evidence="3" id="KW-1185">Reference proteome</keyword>
<gene>
    <name evidence="2" type="ORF">SAMN03080598_03490</name>
</gene>
<accession>A0A1H5ZG84</accession>
<organism evidence="2 3">
    <name type="scientific">Algoriphagus boritolerans DSM 17298 = JCM 18970</name>
    <dbReference type="NCBI Taxonomy" id="1120964"/>
    <lineage>
        <taxon>Bacteria</taxon>
        <taxon>Pseudomonadati</taxon>
        <taxon>Bacteroidota</taxon>
        <taxon>Cytophagia</taxon>
        <taxon>Cytophagales</taxon>
        <taxon>Cyclobacteriaceae</taxon>
        <taxon>Algoriphagus</taxon>
    </lineage>
</organism>
<name>A0A1H5ZG84_9BACT</name>
<dbReference type="Proteomes" id="UP000236736">
    <property type="component" value="Unassembled WGS sequence"/>
</dbReference>